<dbReference type="Gene3D" id="3.20.20.450">
    <property type="entry name" value="EAL domain"/>
    <property type="match status" value="1"/>
</dbReference>
<dbReference type="InterPro" id="IPR035919">
    <property type="entry name" value="EAL_sf"/>
</dbReference>
<dbReference type="PROSITE" id="PS50883">
    <property type="entry name" value="EAL"/>
    <property type="match status" value="1"/>
</dbReference>
<dbReference type="PANTHER" id="PTHR33121">
    <property type="entry name" value="CYCLIC DI-GMP PHOSPHODIESTERASE PDEF"/>
    <property type="match status" value="1"/>
</dbReference>
<dbReference type="GO" id="GO:0071111">
    <property type="term" value="F:cyclic-guanylate-specific phosphodiesterase activity"/>
    <property type="evidence" value="ECO:0007669"/>
    <property type="project" value="InterPro"/>
</dbReference>
<dbReference type="AlphaFoldDB" id="A0A1V4AX80"/>
<dbReference type="InterPro" id="IPR050706">
    <property type="entry name" value="Cyclic-di-GMP_PDE-like"/>
</dbReference>
<evidence type="ECO:0000313" key="2">
    <source>
        <dbReference type="EMBL" id="OOP57629.1"/>
    </source>
</evidence>
<feature type="domain" description="EAL" evidence="1">
    <location>
        <begin position="1"/>
        <end position="72"/>
    </location>
</feature>
<dbReference type="Proteomes" id="UP000189681">
    <property type="component" value="Unassembled WGS sequence"/>
</dbReference>
<organism evidence="2 3">
    <name type="scientific">Candidatus Brocadia carolinensis</name>
    <dbReference type="NCBI Taxonomy" id="1004156"/>
    <lineage>
        <taxon>Bacteria</taxon>
        <taxon>Pseudomonadati</taxon>
        <taxon>Planctomycetota</taxon>
        <taxon>Candidatus Brocadiia</taxon>
        <taxon>Candidatus Brocadiales</taxon>
        <taxon>Candidatus Brocadiaceae</taxon>
        <taxon>Candidatus Brocadia</taxon>
    </lineage>
</organism>
<dbReference type="STRING" id="1004156.AYP45_02520"/>
<sequence>MSGIVDNQKDKIIVSSIVALAQGLHFRVIAEGVETKEQLAILKQLECDELQGNLFCQPLSAEVIEKMLWYDKICVDSWHRKLSMLFSEKKQIATSVYL</sequence>
<reference evidence="2 3" key="1">
    <citation type="journal article" date="2017" name="Water Res.">
        <title>Discovery and metagenomic analysis of an anammox bacterial enrichment related to Candidatus "Brocadia caroliniensis" in a full-scale glycerol-fed nitritation-denitritation separate centrate treatment process.</title>
        <authorList>
            <person name="Park H."/>
            <person name="Brotto A.C."/>
            <person name="van Loosdrecht M.C."/>
            <person name="Chandran K."/>
        </authorList>
    </citation>
    <scope>NUCLEOTIDE SEQUENCE [LARGE SCALE GENOMIC DNA]</scope>
    <source>
        <strain evidence="2">26THWARD</strain>
    </source>
</reference>
<protein>
    <recommendedName>
        <fullName evidence="1">EAL domain-containing protein</fullName>
    </recommendedName>
</protein>
<comment type="caution">
    <text evidence="2">The sequence shown here is derived from an EMBL/GenBank/DDBJ whole genome shotgun (WGS) entry which is preliminary data.</text>
</comment>
<dbReference type="PANTHER" id="PTHR33121:SF70">
    <property type="entry name" value="SIGNALING PROTEIN YKOW"/>
    <property type="match status" value="1"/>
</dbReference>
<gene>
    <name evidence="2" type="ORF">AYP45_02520</name>
</gene>
<accession>A0A1V4AX80</accession>
<evidence type="ECO:0000313" key="3">
    <source>
        <dbReference type="Proteomes" id="UP000189681"/>
    </source>
</evidence>
<name>A0A1V4AX80_9BACT</name>
<dbReference type="Pfam" id="PF00563">
    <property type="entry name" value="EAL"/>
    <property type="match status" value="1"/>
</dbReference>
<proteinExistence type="predicted"/>
<dbReference type="EMBL" id="AYTS01000023">
    <property type="protein sequence ID" value="OOP57629.1"/>
    <property type="molecule type" value="Genomic_DNA"/>
</dbReference>
<evidence type="ECO:0000259" key="1">
    <source>
        <dbReference type="PROSITE" id="PS50883"/>
    </source>
</evidence>
<dbReference type="SUPFAM" id="SSF141868">
    <property type="entry name" value="EAL domain-like"/>
    <property type="match status" value="1"/>
</dbReference>
<dbReference type="InterPro" id="IPR001633">
    <property type="entry name" value="EAL_dom"/>
</dbReference>